<dbReference type="Proteomes" id="UP001066276">
    <property type="component" value="Chromosome 9"/>
</dbReference>
<dbReference type="AlphaFoldDB" id="A0AAV7N031"/>
<reference evidence="2" key="1">
    <citation type="journal article" date="2022" name="bioRxiv">
        <title>Sequencing and chromosome-scale assembly of the giantPleurodeles waltlgenome.</title>
        <authorList>
            <person name="Brown T."/>
            <person name="Elewa A."/>
            <person name="Iarovenko S."/>
            <person name="Subramanian E."/>
            <person name="Araus A.J."/>
            <person name="Petzold A."/>
            <person name="Susuki M."/>
            <person name="Suzuki K.-i.T."/>
            <person name="Hayashi T."/>
            <person name="Toyoda A."/>
            <person name="Oliveira C."/>
            <person name="Osipova E."/>
            <person name="Leigh N.D."/>
            <person name="Simon A."/>
            <person name="Yun M.H."/>
        </authorList>
    </citation>
    <scope>NUCLEOTIDE SEQUENCE</scope>
    <source>
        <strain evidence="2">20211129_DDA</strain>
        <tissue evidence="2">Liver</tissue>
    </source>
</reference>
<gene>
    <name evidence="2" type="ORF">NDU88_005298</name>
</gene>
<comment type="caution">
    <text evidence="2">The sequence shown here is derived from an EMBL/GenBank/DDBJ whole genome shotgun (WGS) entry which is preliminary data.</text>
</comment>
<dbReference type="EMBL" id="JANPWB010000013">
    <property type="protein sequence ID" value="KAJ1107912.1"/>
    <property type="molecule type" value="Genomic_DNA"/>
</dbReference>
<keyword evidence="3" id="KW-1185">Reference proteome</keyword>
<evidence type="ECO:0000256" key="1">
    <source>
        <dbReference type="SAM" id="MobiDB-lite"/>
    </source>
</evidence>
<accession>A0AAV7N031</accession>
<proteinExistence type="predicted"/>
<sequence length="169" mass="18402">MVCRQKFTSGAELADYVNAMVAEISMKSDLRKEWQVEIAEPAERRWNRARTRGSQPSRATGAGPESYQRHPAAPRDRAVKHRGLQKRKAEPAGTALTTQRGATAKQRPAHTRSEGRLRRHPSPRNRAEKPLSACGLEECGGGCRAGYGIAEIPAGVGGEVLRGGRPDPL</sequence>
<protein>
    <submittedName>
        <fullName evidence="2">Uncharacterized protein</fullName>
    </submittedName>
</protein>
<name>A0AAV7N031_PLEWA</name>
<evidence type="ECO:0000313" key="3">
    <source>
        <dbReference type="Proteomes" id="UP001066276"/>
    </source>
</evidence>
<evidence type="ECO:0000313" key="2">
    <source>
        <dbReference type="EMBL" id="KAJ1107912.1"/>
    </source>
</evidence>
<feature type="region of interest" description="Disordered" evidence="1">
    <location>
        <begin position="39"/>
        <end position="130"/>
    </location>
</feature>
<organism evidence="2 3">
    <name type="scientific">Pleurodeles waltl</name>
    <name type="common">Iberian ribbed newt</name>
    <dbReference type="NCBI Taxonomy" id="8319"/>
    <lineage>
        <taxon>Eukaryota</taxon>
        <taxon>Metazoa</taxon>
        <taxon>Chordata</taxon>
        <taxon>Craniata</taxon>
        <taxon>Vertebrata</taxon>
        <taxon>Euteleostomi</taxon>
        <taxon>Amphibia</taxon>
        <taxon>Batrachia</taxon>
        <taxon>Caudata</taxon>
        <taxon>Salamandroidea</taxon>
        <taxon>Salamandridae</taxon>
        <taxon>Pleurodelinae</taxon>
        <taxon>Pleurodeles</taxon>
    </lineage>
</organism>